<dbReference type="PANTHER" id="PTHR18964:SF149">
    <property type="entry name" value="BIFUNCTIONAL UDP-N-ACETYLGLUCOSAMINE 2-EPIMERASE_N-ACETYLMANNOSAMINE KINASE"/>
    <property type="match status" value="1"/>
</dbReference>
<dbReference type="RefSeq" id="WP_281819731.1">
    <property type="nucleotide sequence ID" value="NZ_BRLB01000029.1"/>
</dbReference>
<sequence length="401" mass="45337">MYMINNKNLSGNKMILLNYVRINELVSRTDICNNTLLSKPTVSRITDELVKNNLLIEVADSYVTNANIGRKPILLKINPKAFYCVGIDIERTSIKGAVLDINRNIITRKEESIKYIKDDNEFMKDVKNVIEKLVIQSKINKQLILGIGISVPCTVDYNTGKLIDYSLNSIPKEIHLKKYLEDKLSIPVYIDNNANIRVLGEYWYGFGRGYKNIIYIMCNHGVGSGIIVEGNILRGKNSVAGEIGHQKIDKNGRTCTCGKKGCLEAYCGTEAICMNVKDELSKGMSSEIRDYICEDYRKITFELINKCASNKDNLCSNILDKAEQTLGIGIANLINILNPEIIICSGEFFKYREDVMERVKEHTKEQLFNLMGDDTRFAYRKDEDILSGVSPAALVFKNTFD</sequence>
<dbReference type="Gene3D" id="3.30.420.40">
    <property type="match status" value="2"/>
</dbReference>
<dbReference type="Proteomes" id="UP001144256">
    <property type="component" value="Unassembled WGS sequence"/>
</dbReference>
<dbReference type="AlphaFoldDB" id="A0A9W5YDT5"/>
<dbReference type="Gene3D" id="1.10.10.10">
    <property type="entry name" value="Winged helix-like DNA-binding domain superfamily/Winged helix DNA-binding domain"/>
    <property type="match status" value="1"/>
</dbReference>
<comment type="caution">
    <text evidence="4">The sequence shown here is derived from an EMBL/GenBank/DDBJ whole genome shotgun (WGS) entry which is preliminary data.</text>
</comment>
<evidence type="ECO:0000313" key="5">
    <source>
        <dbReference type="Proteomes" id="UP001144256"/>
    </source>
</evidence>
<proteinExistence type="inferred from homology"/>
<dbReference type="Pfam" id="PF00480">
    <property type="entry name" value="ROK"/>
    <property type="match status" value="1"/>
</dbReference>
<evidence type="ECO:0000256" key="1">
    <source>
        <dbReference type="ARBA" id="ARBA00002486"/>
    </source>
</evidence>
<dbReference type="InterPro" id="IPR000600">
    <property type="entry name" value="ROK"/>
</dbReference>
<dbReference type="InterPro" id="IPR036388">
    <property type="entry name" value="WH-like_DNA-bd_sf"/>
</dbReference>
<reference evidence="4" key="1">
    <citation type="submission" date="2022-06" db="EMBL/GenBank/DDBJ databases">
        <title>Vallitalea longa sp. nov., an anaerobic bacterium isolated from marine sediment.</title>
        <authorList>
            <person name="Hirano S."/>
            <person name="Terahara T."/>
            <person name="Mori K."/>
            <person name="Hamada M."/>
            <person name="Matsumoto R."/>
            <person name="Kobayashi T."/>
        </authorList>
    </citation>
    <scope>NUCLEOTIDE SEQUENCE</scope>
    <source>
        <strain evidence="4">SH18-1</strain>
    </source>
</reference>
<comment type="similarity">
    <text evidence="2">Belongs to the ROK (NagC/XylR) family.</text>
</comment>
<keyword evidence="3" id="KW-0859">Xylose metabolism</keyword>
<dbReference type="InterPro" id="IPR036390">
    <property type="entry name" value="WH_DNA-bd_sf"/>
</dbReference>
<gene>
    <name evidence="4" type="ORF">SH1V18_47400</name>
</gene>
<organism evidence="4 5">
    <name type="scientific">Vallitalea longa</name>
    <dbReference type="NCBI Taxonomy" id="2936439"/>
    <lineage>
        <taxon>Bacteria</taxon>
        <taxon>Bacillati</taxon>
        <taxon>Bacillota</taxon>
        <taxon>Clostridia</taxon>
        <taxon>Lachnospirales</taxon>
        <taxon>Vallitaleaceae</taxon>
        <taxon>Vallitalea</taxon>
    </lineage>
</organism>
<evidence type="ECO:0000256" key="3">
    <source>
        <dbReference type="ARBA" id="ARBA00022629"/>
    </source>
</evidence>
<dbReference type="InterPro" id="IPR043129">
    <property type="entry name" value="ATPase_NBD"/>
</dbReference>
<dbReference type="SUPFAM" id="SSF46785">
    <property type="entry name" value="Winged helix' DNA-binding domain"/>
    <property type="match status" value="1"/>
</dbReference>
<evidence type="ECO:0000313" key="4">
    <source>
        <dbReference type="EMBL" id="GKX32260.1"/>
    </source>
</evidence>
<protein>
    <submittedName>
        <fullName evidence="4">Transcriptional regulator</fullName>
    </submittedName>
</protein>
<evidence type="ECO:0000256" key="2">
    <source>
        <dbReference type="ARBA" id="ARBA00006479"/>
    </source>
</evidence>
<dbReference type="EMBL" id="BRLB01000029">
    <property type="protein sequence ID" value="GKX32260.1"/>
    <property type="molecule type" value="Genomic_DNA"/>
</dbReference>
<dbReference type="GO" id="GO:0042732">
    <property type="term" value="P:D-xylose metabolic process"/>
    <property type="evidence" value="ECO:0007669"/>
    <property type="project" value="UniProtKB-KW"/>
</dbReference>
<accession>A0A9W5YDT5</accession>
<name>A0A9W5YDT5_9FIRM</name>
<comment type="function">
    <text evidence="1">Transcriptional repressor of xylose-utilizing enzymes.</text>
</comment>
<dbReference type="PANTHER" id="PTHR18964">
    <property type="entry name" value="ROK (REPRESSOR, ORF, KINASE) FAMILY"/>
    <property type="match status" value="1"/>
</dbReference>
<keyword evidence="5" id="KW-1185">Reference proteome</keyword>
<keyword evidence="3" id="KW-0119">Carbohydrate metabolism</keyword>
<dbReference type="SUPFAM" id="SSF53067">
    <property type="entry name" value="Actin-like ATPase domain"/>
    <property type="match status" value="1"/>
</dbReference>